<evidence type="ECO:0000256" key="3">
    <source>
        <dbReference type="ARBA" id="ARBA00070941"/>
    </source>
</evidence>
<protein>
    <recommendedName>
        <fullName evidence="3">DNA mismatch repair protein PMS1</fullName>
    </recommendedName>
</protein>
<accession>A0A9N9CEL2</accession>
<gene>
    <name evidence="7" type="ORF">AMORRO_LOCUS7773</name>
</gene>
<dbReference type="Pfam" id="PF08676">
    <property type="entry name" value="MutL_C"/>
    <property type="match status" value="1"/>
</dbReference>
<comment type="similarity">
    <text evidence="1">Belongs to the DNA mismatch repair MutL/HexB family.</text>
</comment>
<dbReference type="SMART" id="SM01340">
    <property type="entry name" value="DNA_mis_repair"/>
    <property type="match status" value="1"/>
</dbReference>
<dbReference type="GO" id="GO:0030983">
    <property type="term" value="F:mismatched DNA binding"/>
    <property type="evidence" value="ECO:0007669"/>
    <property type="project" value="InterPro"/>
</dbReference>
<evidence type="ECO:0000259" key="5">
    <source>
        <dbReference type="SMART" id="SM00853"/>
    </source>
</evidence>
<feature type="domain" description="MutL C-terminal dimerisation" evidence="5">
    <location>
        <begin position="634"/>
        <end position="778"/>
    </location>
</feature>
<reference evidence="7" key="1">
    <citation type="submission" date="2021-06" db="EMBL/GenBank/DDBJ databases">
        <authorList>
            <person name="Kallberg Y."/>
            <person name="Tangrot J."/>
            <person name="Rosling A."/>
        </authorList>
    </citation>
    <scope>NUCLEOTIDE SEQUENCE</scope>
    <source>
        <strain evidence="7">CL551</strain>
    </source>
</reference>
<dbReference type="PROSITE" id="PS00058">
    <property type="entry name" value="DNA_MISMATCH_REPAIR_1"/>
    <property type="match status" value="1"/>
</dbReference>
<dbReference type="InterPro" id="IPR014721">
    <property type="entry name" value="Ribsml_uS5_D2-typ_fold_subgr"/>
</dbReference>
<evidence type="ECO:0000256" key="4">
    <source>
        <dbReference type="SAM" id="MobiDB-lite"/>
    </source>
</evidence>
<organism evidence="7 8">
    <name type="scientific">Acaulospora morrowiae</name>
    <dbReference type="NCBI Taxonomy" id="94023"/>
    <lineage>
        <taxon>Eukaryota</taxon>
        <taxon>Fungi</taxon>
        <taxon>Fungi incertae sedis</taxon>
        <taxon>Mucoromycota</taxon>
        <taxon>Glomeromycotina</taxon>
        <taxon>Glomeromycetes</taxon>
        <taxon>Diversisporales</taxon>
        <taxon>Acaulosporaceae</taxon>
        <taxon>Acaulospora</taxon>
    </lineage>
</organism>
<dbReference type="GO" id="GO:0016887">
    <property type="term" value="F:ATP hydrolysis activity"/>
    <property type="evidence" value="ECO:0007669"/>
    <property type="project" value="InterPro"/>
</dbReference>
<dbReference type="InterPro" id="IPR042120">
    <property type="entry name" value="MutL_C_dimsub"/>
</dbReference>
<dbReference type="InterPro" id="IPR014790">
    <property type="entry name" value="MutL_C"/>
</dbReference>
<comment type="caution">
    <text evidence="7">The sequence shown here is derived from an EMBL/GenBank/DDBJ whole genome shotgun (WGS) entry which is preliminary data.</text>
</comment>
<dbReference type="GO" id="GO:0005524">
    <property type="term" value="F:ATP binding"/>
    <property type="evidence" value="ECO:0007669"/>
    <property type="project" value="InterPro"/>
</dbReference>
<dbReference type="OrthoDB" id="10263226at2759"/>
<feature type="non-terminal residue" evidence="7">
    <location>
        <position position="837"/>
    </location>
</feature>
<dbReference type="InterPro" id="IPR014762">
    <property type="entry name" value="DNA_mismatch_repair_CS"/>
</dbReference>
<dbReference type="InterPro" id="IPR042121">
    <property type="entry name" value="MutL_C_regsub"/>
</dbReference>
<dbReference type="GO" id="GO:0140664">
    <property type="term" value="F:ATP-dependent DNA damage sensor activity"/>
    <property type="evidence" value="ECO:0007669"/>
    <property type="project" value="InterPro"/>
</dbReference>
<dbReference type="Proteomes" id="UP000789342">
    <property type="component" value="Unassembled WGS sequence"/>
</dbReference>
<dbReference type="InterPro" id="IPR038973">
    <property type="entry name" value="MutL/Mlh/Pms-like"/>
</dbReference>
<keyword evidence="2" id="KW-0227">DNA damage</keyword>
<evidence type="ECO:0000256" key="2">
    <source>
        <dbReference type="ARBA" id="ARBA00022763"/>
    </source>
</evidence>
<sequence>MAAVKPIDASSIHRICSGQVILDLATAVKELVENSLDAQAKTIEIRFREYGLHSVEVIDDGIGINQLNYEQLVLKYYTSKLSKFEDLDKIESFGFRGEALSSLCALSKVTVTTCTQEEVPTGTKLEYDRNGHLVKRTKVARERGTTVLLQNLFESFPVRYRDFKKNIKREFGKALTLLQAYAIICINTKIGCTNQPNNSAKTIVISTSCNDTMRENIANLFGAKIVTQIVPLDFTVELKPERQMIPKDSDSQLESDHCSVHLVGYISKPMKGYGRGSADRQYYFINALNELYKSFNTNQYPFLVADFRLAKSTYDVNVSPDKRTIFIHDENKIIEALKSEMERVLEPFRSTFTSLNAEGTKLPTEENLLHHLDLKEVKKKTQESKEIKTRDDHDDDFLEGGHQYNNTEGSVVQVNDSDEGTLGRIEKNVASRDDSTNELSRNNYLRNCRVTEVLEKDKKTLESTSSHQIHTKKRKISLEIANVPGKSNSMQIADEDFSNNDSIDSLQDFEANNKNFEESLEDSVSAHSYDNDRTLSKRKFKLTGDLSHDQSEVGLEGDAKMFNSNDKHRIELAFDIMRYESPKFKNRTTICTKGRDNIKFQLRDLAGITVTDNKVAENELNKILTKEDFEHMEIIGQFNHGFIITRLKNSGDLFIIDQHASDEKYNFEKLQLHTKIESQRLISPRRLELTVAEELVAIENMKVLQDNGFELEIDHDAKPSNKLKLLSQPISKNTVFDVKEELIHLLTERPGEMVRCSHVRSMFASRACRKSVMIGDALSRQQMEKIVKHMGEINQPWNCPHGRPTMRHLFDLSQLPAFQPYYMRQRNNQGSLFRNRP</sequence>
<dbReference type="InterPro" id="IPR020568">
    <property type="entry name" value="Ribosomal_Su5_D2-typ_SF"/>
</dbReference>
<feature type="compositionally biased region" description="Basic and acidic residues" evidence="4">
    <location>
        <begin position="383"/>
        <end position="392"/>
    </location>
</feature>
<dbReference type="Gene3D" id="3.30.1540.20">
    <property type="entry name" value="MutL, C-terminal domain, dimerisation subdomain"/>
    <property type="match status" value="1"/>
</dbReference>
<dbReference type="AlphaFoldDB" id="A0A9N9CEL2"/>
<dbReference type="InterPro" id="IPR013507">
    <property type="entry name" value="DNA_mismatch_S5_2-like"/>
</dbReference>
<dbReference type="Gene3D" id="3.30.1370.100">
    <property type="entry name" value="MutL, C-terminal domain, regulatory subdomain"/>
    <property type="match status" value="1"/>
</dbReference>
<dbReference type="PANTHER" id="PTHR10073">
    <property type="entry name" value="DNA MISMATCH REPAIR PROTEIN MLH, PMS, MUTL"/>
    <property type="match status" value="1"/>
</dbReference>
<dbReference type="CDD" id="cd03484">
    <property type="entry name" value="MutL_Trans_hPMS_2_like"/>
    <property type="match status" value="1"/>
</dbReference>
<dbReference type="SUPFAM" id="SSF54211">
    <property type="entry name" value="Ribosomal protein S5 domain 2-like"/>
    <property type="match status" value="1"/>
</dbReference>
<dbReference type="PANTHER" id="PTHR10073:SF52">
    <property type="entry name" value="MISMATCH REPAIR ENDONUCLEASE PMS2"/>
    <property type="match status" value="1"/>
</dbReference>
<keyword evidence="8" id="KW-1185">Reference proteome</keyword>
<dbReference type="Pfam" id="PF13589">
    <property type="entry name" value="HATPase_c_3"/>
    <property type="match status" value="1"/>
</dbReference>
<proteinExistence type="inferred from homology"/>
<dbReference type="Gene3D" id="3.30.565.10">
    <property type="entry name" value="Histidine kinase-like ATPase, C-terminal domain"/>
    <property type="match status" value="1"/>
</dbReference>
<feature type="region of interest" description="Disordered" evidence="4">
    <location>
        <begin position="383"/>
        <end position="408"/>
    </location>
</feature>
<feature type="domain" description="DNA mismatch repair protein S5" evidence="6">
    <location>
        <begin position="217"/>
        <end position="346"/>
    </location>
</feature>
<dbReference type="Pfam" id="PF01119">
    <property type="entry name" value="DNA_mis_repair"/>
    <property type="match status" value="1"/>
</dbReference>
<evidence type="ECO:0000313" key="8">
    <source>
        <dbReference type="Proteomes" id="UP000789342"/>
    </source>
</evidence>
<dbReference type="CDD" id="cd16926">
    <property type="entry name" value="HATPase_MutL-MLH-PMS-like"/>
    <property type="match status" value="1"/>
</dbReference>
<dbReference type="GO" id="GO:0000710">
    <property type="term" value="P:meiotic mismatch repair"/>
    <property type="evidence" value="ECO:0007669"/>
    <property type="project" value="UniProtKB-ARBA"/>
</dbReference>
<dbReference type="GO" id="GO:0032389">
    <property type="term" value="C:MutLalpha complex"/>
    <property type="evidence" value="ECO:0007669"/>
    <property type="project" value="TreeGrafter"/>
</dbReference>
<dbReference type="FunFam" id="3.30.565.10:FF:000014">
    <property type="entry name" value="Mismatch repair endonuclease pms1, putative"/>
    <property type="match status" value="1"/>
</dbReference>
<evidence type="ECO:0000259" key="6">
    <source>
        <dbReference type="SMART" id="SM01340"/>
    </source>
</evidence>
<dbReference type="FunFam" id="3.30.1370.100:FF:000001">
    <property type="entry name" value="Mismatch repair endonuclease pms1, putative"/>
    <property type="match status" value="1"/>
</dbReference>
<dbReference type="InterPro" id="IPR037198">
    <property type="entry name" value="MutL_C_sf"/>
</dbReference>
<evidence type="ECO:0000313" key="7">
    <source>
        <dbReference type="EMBL" id="CAG8600740.1"/>
    </source>
</evidence>
<dbReference type="SUPFAM" id="SSF118116">
    <property type="entry name" value="DNA mismatch repair protein MutL"/>
    <property type="match status" value="1"/>
</dbReference>
<dbReference type="SUPFAM" id="SSF55874">
    <property type="entry name" value="ATPase domain of HSP90 chaperone/DNA topoisomerase II/histidine kinase"/>
    <property type="match status" value="1"/>
</dbReference>
<dbReference type="SMART" id="SM00853">
    <property type="entry name" value="MutL_C"/>
    <property type="match status" value="1"/>
</dbReference>
<name>A0A9N9CEL2_9GLOM</name>
<dbReference type="InterPro" id="IPR036890">
    <property type="entry name" value="HATPase_C_sf"/>
</dbReference>
<dbReference type="NCBIfam" id="TIGR00585">
    <property type="entry name" value="mutl"/>
    <property type="match status" value="1"/>
</dbReference>
<dbReference type="Gene3D" id="3.30.230.10">
    <property type="match status" value="1"/>
</dbReference>
<dbReference type="InterPro" id="IPR002099">
    <property type="entry name" value="MutL/Mlh/PMS"/>
</dbReference>
<dbReference type="EMBL" id="CAJVPV010006146">
    <property type="protein sequence ID" value="CAG8600740.1"/>
    <property type="molecule type" value="Genomic_DNA"/>
</dbReference>
<evidence type="ECO:0000256" key="1">
    <source>
        <dbReference type="ARBA" id="ARBA00006082"/>
    </source>
</evidence>